<dbReference type="CDD" id="cd21157">
    <property type="entry name" value="PUA_G5K"/>
    <property type="match status" value="1"/>
</dbReference>
<dbReference type="Gene3D" id="3.40.1160.10">
    <property type="entry name" value="Acetylglutamate kinase-like"/>
    <property type="match status" value="1"/>
</dbReference>
<evidence type="ECO:0000256" key="5">
    <source>
        <dbReference type="ARBA" id="ARBA00022741"/>
    </source>
</evidence>
<keyword evidence="1 8" id="KW-0963">Cytoplasm</keyword>
<dbReference type="PROSITE" id="PS00902">
    <property type="entry name" value="GLUTAMATE_5_KINASE"/>
    <property type="match status" value="1"/>
</dbReference>
<comment type="caution">
    <text evidence="10">The sequence shown here is derived from an EMBL/GenBank/DDBJ whole genome shotgun (WGS) entry which is preliminary data.</text>
</comment>
<dbReference type="InterPro" id="IPR002478">
    <property type="entry name" value="PUA"/>
</dbReference>
<dbReference type="SUPFAM" id="SSF88697">
    <property type="entry name" value="PUA domain-like"/>
    <property type="match status" value="1"/>
</dbReference>
<evidence type="ECO:0000256" key="6">
    <source>
        <dbReference type="ARBA" id="ARBA00022777"/>
    </source>
</evidence>
<dbReference type="NCBIfam" id="TIGR01027">
    <property type="entry name" value="proB"/>
    <property type="match status" value="1"/>
</dbReference>
<feature type="binding site" evidence="8">
    <location>
        <begin position="173"/>
        <end position="174"/>
    </location>
    <ligand>
        <name>ATP</name>
        <dbReference type="ChEBI" id="CHEBI:30616"/>
    </ligand>
</feature>
<comment type="pathway">
    <text evidence="8">Amino-acid biosynthesis; L-proline biosynthesis; L-glutamate 5-semialdehyde from L-glutamate: step 1/2.</text>
</comment>
<feature type="binding site" evidence="8">
    <location>
        <position position="54"/>
    </location>
    <ligand>
        <name>substrate</name>
    </ligand>
</feature>
<keyword evidence="4 8" id="KW-0808">Transferase</keyword>
<dbReference type="InterPro" id="IPR041739">
    <property type="entry name" value="G5K_ProB"/>
</dbReference>
<comment type="subcellular location">
    <subcellularLocation>
        <location evidence="8">Cytoplasm</location>
    </subcellularLocation>
</comment>
<proteinExistence type="inferred from homology"/>
<keyword evidence="5 8" id="KW-0547">Nucleotide-binding</keyword>
<dbReference type="PANTHER" id="PTHR43654:SF1">
    <property type="entry name" value="ISOPENTENYL PHOSPHATE KINASE"/>
    <property type="match status" value="1"/>
</dbReference>
<dbReference type="InterPro" id="IPR019797">
    <property type="entry name" value="Glutamate_5-kinase_CS"/>
</dbReference>
<gene>
    <name evidence="8 10" type="primary">proB</name>
    <name evidence="10" type="ORF">QUW28_01565</name>
</gene>
<reference evidence="10 11" key="2">
    <citation type="submission" date="2023-06" db="EMBL/GenBank/DDBJ databases">
        <authorList>
            <person name="Zeman M."/>
            <person name="Kubasova T."/>
            <person name="Jahodarova E."/>
            <person name="Nykrynova M."/>
            <person name="Rychlik I."/>
        </authorList>
    </citation>
    <scope>NUCLEOTIDE SEQUENCE [LARGE SCALE GENOMIC DNA]</scope>
    <source>
        <strain evidence="10 11">154_Feed</strain>
    </source>
</reference>
<keyword evidence="2 8" id="KW-0028">Amino-acid biosynthesis</keyword>
<dbReference type="InterPro" id="IPR015947">
    <property type="entry name" value="PUA-like_sf"/>
</dbReference>
<name>A0ABT7V728_9ACTN</name>
<dbReference type="InterPro" id="IPR036974">
    <property type="entry name" value="PUA_sf"/>
</dbReference>
<keyword evidence="11" id="KW-1185">Reference proteome</keyword>
<dbReference type="PROSITE" id="PS50890">
    <property type="entry name" value="PUA"/>
    <property type="match status" value="1"/>
</dbReference>
<evidence type="ECO:0000256" key="1">
    <source>
        <dbReference type="ARBA" id="ARBA00022490"/>
    </source>
</evidence>
<dbReference type="Pfam" id="PF01472">
    <property type="entry name" value="PUA"/>
    <property type="match status" value="1"/>
</dbReference>
<evidence type="ECO:0000313" key="11">
    <source>
        <dbReference type="Proteomes" id="UP001529421"/>
    </source>
</evidence>
<dbReference type="EC" id="2.7.2.11" evidence="8"/>
<dbReference type="InterPro" id="IPR001048">
    <property type="entry name" value="Asp/Glu/Uridylate_kinase"/>
</dbReference>
<comment type="catalytic activity">
    <reaction evidence="8">
        <text>L-glutamate + ATP = L-glutamyl 5-phosphate + ADP</text>
        <dbReference type="Rhea" id="RHEA:14877"/>
        <dbReference type="ChEBI" id="CHEBI:29985"/>
        <dbReference type="ChEBI" id="CHEBI:30616"/>
        <dbReference type="ChEBI" id="CHEBI:58274"/>
        <dbReference type="ChEBI" id="CHEBI:456216"/>
        <dbReference type="EC" id="2.7.2.11"/>
    </reaction>
</comment>
<evidence type="ECO:0000256" key="4">
    <source>
        <dbReference type="ARBA" id="ARBA00022679"/>
    </source>
</evidence>
<dbReference type="InterPro" id="IPR001057">
    <property type="entry name" value="Glu/AcGlu_kinase"/>
</dbReference>
<organism evidence="10 11">
    <name type="scientific">Enorma phocaeensis</name>
    <dbReference type="NCBI Taxonomy" id="1871019"/>
    <lineage>
        <taxon>Bacteria</taxon>
        <taxon>Bacillati</taxon>
        <taxon>Actinomycetota</taxon>
        <taxon>Coriobacteriia</taxon>
        <taxon>Coriobacteriales</taxon>
        <taxon>Coriobacteriaceae</taxon>
        <taxon>Enorma</taxon>
    </lineage>
</organism>
<dbReference type="CDD" id="cd04242">
    <property type="entry name" value="AAK_G5K_ProB"/>
    <property type="match status" value="1"/>
</dbReference>
<evidence type="ECO:0000256" key="7">
    <source>
        <dbReference type="ARBA" id="ARBA00022840"/>
    </source>
</evidence>
<dbReference type="HAMAP" id="MF_00456">
    <property type="entry name" value="ProB"/>
    <property type="match status" value="1"/>
</dbReference>
<dbReference type="InterPro" id="IPR036393">
    <property type="entry name" value="AceGlu_kinase-like_sf"/>
</dbReference>
<comment type="function">
    <text evidence="8">Catalyzes the transfer of a phosphate group to glutamate to form L-glutamate 5-phosphate.</text>
</comment>
<dbReference type="EMBL" id="JAUDDZ010000001">
    <property type="protein sequence ID" value="MDM8274189.1"/>
    <property type="molecule type" value="Genomic_DNA"/>
</dbReference>
<dbReference type="RefSeq" id="WP_289543989.1">
    <property type="nucleotide sequence ID" value="NZ_JAUDDZ010000001.1"/>
</dbReference>
<dbReference type="GO" id="GO:0004349">
    <property type="term" value="F:glutamate 5-kinase activity"/>
    <property type="evidence" value="ECO:0007669"/>
    <property type="project" value="UniProtKB-EC"/>
</dbReference>
<comment type="similarity">
    <text evidence="8">Belongs to the glutamate 5-kinase family.</text>
</comment>
<dbReference type="Proteomes" id="UP001529421">
    <property type="component" value="Unassembled WGS sequence"/>
</dbReference>
<evidence type="ECO:0000313" key="10">
    <source>
        <dbReference type="EMBL" id="MDM8274189.1"/>
    </source>
</evidence>
<feature type="binding site" evidence="8">
    <location>
        <begin position="215"/>
        <end position="221"/>
    </location>
    <ligand>
        <name>ATP</name>
        <dbReference type="ChEBI" id="CHEBI:30616"/>
    </ligand>
</feature>
<reference evidence="11" key="1">
    <citation type="submission" date="2023-06" db="EMBL/GenBank/DDBJ databases">
        <title>Identification and characterization of horizontal gene transfer across gut microbiota members of farm animals based on homology search.</title>
        <authorList>
            <person name="Zeman M."/>
            <person name="Kubasova T."/>
            <person name="Jahodarova E."/>
            <person name="Nykrynova M."/>
            <person name="Rychlik I."/>
        </authorList>
    </citation>
    <scope>NUCLEOTIDE SEQUENCE [LARGE SCALE GENOMIC DNA]</scope>
    <source>
        <strain evidence="11">154_Feed</strain>
    </source>
</reference>
<dbReference type="Pfam" id="PF00696">
    <property type="entry name" value="AA_kinase"/>
    <property type="match status" value="1"/>
</dbReference>
<evidence type="ECO:0000256" key="8">
    <source>
        <dbReference type="HAMAP-Rule" id="MF_00456"/>
    </source>
</evidence>
<protein>
    <recommendedName>
        <fullName evidence="8">Glutamate 5-kinase</fullName>
        <ecNumber evidence="8">2.7.2.11</ecNumber>
    </recommendedName>
    <alternativeName>
        <fullName evidence="8">Gamma-glutamyl kinase</fullName>
        <shortName evidence="8">GK</shortName>
    </alternativeName>
</protein>
<dbReference type="PRINTS" id="PR00474">
    <property type="entry name" value="GLU5KINASE"/>
</dbReference>
<dbReference type="SMART" id="SM00359">
    <property type="entry name" value="PUA"/>
    <property type="match status" value="1"/>
</dbReference>
<dbReference type="PIRSF" id="PIRSF000729">
    <property type="entry name" value="GK"/>
    <property type="match status" value="1"/>
</dbReference>
<dbReference type="InterPro" id="IPR005715">
    <property type="entry name" value="Glu_5kinase/COase_Synthase"/>
</dbReference>
<keyword evidence="7 8" id="KW-0067">ATP-binding</keyword>
<feature type="binding site" evidence="8">
    <location>
        <position position="14"/>
    </location>
    <ligand>
        <name>ATP</name>
        <dbReference type="ChEBI" id="CHEBI:30616"/>
    </ligand>
</feature>
<feature type="domain" description="PUA" evidence="9">
    <location>
        <begin position="283"/>
        <end position="368"/>
    </location>
</feature>
<accession>A0ABT7V728</accession>
<dbReference type="PANTHER" id="PTHR43654">
    <property type="entry name" value="GLUTAMATE 5-KINASE"/>
    <property type="match status" value="1"/>
</dbReference>
<dbReference type="InterPro" id="IPR011529">
    <property type="entry name" value="Glu_5kinase"/>
</dbReference>
<feature type="binding site" evidence="8">
    <location>
        <position position="141"/>
    </location>
    <ligand>
        <name>substrate</name>
    </ligand>
</feature>
<feature type="binding site" evidence="8">
    <location>
        <position position="153"/>
    </location>
    <ligand>
        <name>substrate</name>
    </ligand>
</feature>
<evidence type="ECO:0000256" key="3">
    <source>
        <dbReference type="ARBA" id="ARBA00022650"/>
    </source>
</evidence>
<evidence type="ECO:0000259" key="9">
    <source>
        <dbReference type="SMART" id="SM00359"/>
    </source>
</evidence>
<evidence type="ECO:0000256" key="2">
    <source>
        <dbReference type="ARBA" id="ARBA00022605"/>
    </source>
</evidence>
<dbReference type="Gene3D" id="2.30.130.10">
    <property type="entry name" value="PUA domain"/>
    <property type="match status" value="1"/>
</dbReference>
<keyword evidence="3 8" id="KW-0641">Proline biosynthesis</keyword>
<sequence length="377" mass="39383">MAAPATPTKTMVVKIGSSTLVHAKTGIDRAFIANLAHQAAELRRMGWNLVVVSSGAIACGAPLLGFERRPHDMPSLQACASVGQCVLSAVYDEEFRSADLLTSLVLLTRHDTARRSSYLHARDALTRLVGLGVVPVVNENDTVTVDEIRFGDNDTLAALVSCLVSADLCVILSDIDGLYTANPALDPTAEFIPRVNKIDAKIIGSAGDSSTAVGTGGMITKIRAARILMTAGVECVIASGAAEDPLVRLAAGEAVGTRFVPPADRLDIAPRKLWIALGDAARGKLTVDEGAAHAVVENGSSLLPVGVTSVEGDFATGDILDICDRAGFVLARGQAEAPSDELKLAAGRHQDEIAQNRLLAALAGKPAVHRDNMIVFA</sequence>
<dbReference type="SUPFAM" id="SSF53633">
    <property type="entry name" value="Carbamate kinase-like"/>
    <property type="match status" value="1"/>
</dbReference>
<keyword evidence="6 8" id="KW-0418">Kinase</keyword>